<dbReference type="KEGG" id="hlt:I7X12_07785"/>
<keyword evidence="2" id="KW-1185">Reference proteome</keyword>
<reference evidence="1 2" key="1">
    <citation type="submission" date="2020-12" db="EMBL/GenBank/DDBJ databases">
        <title>Halosimplex halophilum sp. nov. and Halosimplex salinum sp. nov., two new members of the genus Halosimplex.</title>
        <authorList>
            <person name="Cui H.L."/>
        </authorList>
    </citation>
    <scope>NUCLEOTIDE SEQUENCE [LARGE SCALE GENOMIC DNA]</scope>
    <source>
        <strain evidence="1 2">YGH94</strain>
    </source>
</reference>
<accession>A0A7T3G1A3</accession>
<protein>
    <submittedName>
        <fullName evidence="1">Uncharacterized protein</fullName>
    </submittedName>
</protein>
<dbReference type="EMBL" id="CP065856">
    <property type="protein sequence ID" value="QPV64501.1"/>
    <property type="molecule type" value="Genomic_DNA"/>
</dbReference>
<evidence type="ECO:0000313" key="1">
    <source>
        <dbReference type="EMBL" id="QPV64501.1"/>
    </source>
</evidence>
<dbReference type="GeneID" id="60588384"/>
<organism evidence="1 2">
    <name type="scientific">Halosimplex litoreum</name>
    <dbReference type="NCBI Taxonomy" id="1198301"/>
    <lineage>
        <taxon>Archaea</taxon>
        <taxon>Methanobacteriati</taxon>
        <taxon>Methanobacteriota</taxon>
        <taxon>Stenosarchaea group</taxon>
        <taxon>Halobacteria</taxon>
        <taxon>Halobacteriales</taxon>
        <taxon>Haloarculaceae</taxon>
        <taxon>Halosimplex</taxon>
    </lineage>
</organism>
<proteinExistence type="predicted"/>
<dbReference type="AlphaFoldDB" id="A0A7T3G1A3"/>
<dbReference type="RefSeq" id="WP_198063270.1">
    <property type="nucleotide sequence ID" value="NZ_CP065856.1"/>
</dbReference>
<dbReference type="Proteomes" id="UP000595001">
    <property type="component" value="Chromosome"/>
</dbReference>
<name>A0A7T3G1A3_9EURY</name>
<gene>
    <name evidence="1" type="ORF">I7X12_07785</name>
</gene>
<evidence type="ECO:0000313" key="2">
    <source>
        <dbReference type="Proteomes" id="UP000595001"/>
    </source>
</evidence>
<sequence length="106" mass="12171">MSEVVHDCGGYVYWDDAREDLACTECPDRIAMEDCSCDDEDVEIAIVNINDWKLGPPSRPPTRDGRWQVDLWGRPVAGGYPCYVFDEERLALLREYVDVPSGRWSR</sequence>